<comment type="caution">
    <text evidence="1">The sequence shown here is derived from an EMBL/GenBank/DDBJ whole genome shotgun (WGS) entry which is preliminary data.</text>
</comment>
<gene>
    <name evidence="1" type="ORF">PLEPLA_LOCUS5957</name>
</gene>
<protein>
    <submittedName>
        <fullName evidence="1">Uncharacterized protein</fullName>
    </submittedName>
</protein>
<accession>A0A9N7TSB1</accession>
<proteinExistence type="predicted"/>
<name>A0A9N7TSB1_PLEPL</name>
<reference evidence="1" key="1">
    <citation type="submission" date="2020-03" db="EMBL/GenBank/DDBJ databases">
        <authorList>
            <person name="Weist P."/>
        </authorList>
    </citation>
    <scope>NUCLEOTIDE SEQUENCE</scope>
</reference>
<evidence type="ECO:0000313" key="1">
    <source>
        <dbReference type="EMBL" id="CAB1418135.1"/>
    </source>
</evidence>
<dbReference type="Proteomes" id="UP001153269">
    <property type="component" value="Unassembled WGS sequence"/>
</dbReference>
<keyword evidence="2" id="KW-1185">Reference proteome</keyword>
<organism evidence="1 2">
    <name type="scientific">Pleuronectes platessa</name>
    <name type="common">European plaice</name>
    <dbReference type="NCBI Taxonomy" id="8262"/>
    <lineage>
        <taxon>Eukaryota</taxon>
        <taxon>Metazoa</taxon>
        <taxon>Chordata</taxon>
        <taxon>Craniata</taxon>
        <taxon>Vertebrata</taxon>
        <taxon>Euteleostomi</taxon>
        <taxon>Actinopterygii</taxon>
        <taxon>Neopterygii</taxon>
        <taxon>Teleostei</taxon>
        <taxon>Neoteleostei</taxon>
        <taxon>Acanthomorphata</taxon>
        <taxon>Carangaria</taxon>
        <taxon>Pleuronectiformes</taxon>
        <taxon>Pleuronectoidei</taxon>
        <taxon>Pleuronectidae</taxon>
        <taxon>Pleuronectes</taxon>
    </lineage>
</organism>
<sequence>MHLFGFNHYVNPPPSAEGPSASAGCQAGNTDAGRRRALWGGSSRLSVEQHNNLATARAALSPFFTGIDSLTDHRAIRLINIQNPLKIAFGLGILTLSRRAR</sequence>
<dbReference type="AlphaFoldDB" id="A0A9N7TSB1"/>
<evidence type="ECO:0000313" key="2">
    <source>
        <dbReference type="Proteomes" id="UP001153269"/>
    </source>
</evidence>
<dbReference type="EMBL" id="CADEAL010000306">
    <property type="protein sequence ID" value="CAB1418135.1"/>
    <property type="molecule type" value="Genomic_DNA"/>
</dbReference>